<evidence type="ECO:0000313" key="1">
    <source>
        <dbReference type="EMBL" id="PWB70056.1"/>
    </source>
</evidence>
<gene>
    <name evidence="1" type="ORF">C3F09_09755</name>
</gene>
<proteinExistence type="predicted"/>
<evidence type="ECO:0000313" key="2">
    <source>
        <dbReference type="Proteomes" id="UP000250918"/>
    </source>
</evidence>
<sequence length="126" mass="14883">MKTYLFAVPLAPGKTETWKNYVREMTGPRNEEYRQSRKRAGIEVEQVFLQQTPRGDMCVVMIKGENPRQSFERMRTSNEPFDKWFREKILIEAHGLDLNQPMPENQQVLEYYEVPIRETAGSRRTG</sequence>
<accession>A0A855WYW7</accession>
<organism evidence="1 2">
    <name type="scientific">candidate division GN15 bacterium</name>
    <dbReference type="NCBI Taxonomy" id="2072418"/>
    <lineage>
        <taxon>Bacteria</taxon>
        <taxon>candidate division GN15</taxon>
    </lineage>
</organism>
<name>A0A855WYW7_9BACT</name>
<protein>
    <submittedName>
        <fullName evidence="1">Uncharacterized protein</fullName>
    </submittedName>
</protein>
<dbReference type="AlphaFoldDB" id="A0A855WYW7"/>
<dbReference type="Proteomes" id="UP000250918">
    <property type="component" value="Unassembled WGS sequence"/>
</dbReference>
<reference evidence="1 2" key="1">
    <citation type="journal article" date="2018" name="ISME J.">
        <title>A methanotrophic archaeon couples anaerobic oxidation of methane to Fe(III) reduction.</title>
        <authorList>
            <person name="Cai C."/>
            <person name="Leu A.O."/>
            <person name="Xie G.J."/>
            <person name="Guo J."/>
            <person name="Feng Y."/>
            <person name="Zhao J.X."/>
            <person name="Tyson G.W."/>
            <person name="Yuan Z."/>
            <person name="Hu S."/>
        </authorList>
    </citation>
    <scope>NUCLEOTIDE SEQUENCE [LARGE SCALE GENOMIC DNA]</scope>
    <source>
        <strain evidence="1">FeB_12</strain>
    </source>
</reference>
<comment type="caution">
    <text evidence="1">The sequence shown here is derived from an EMBL/GenBank/DDBJ whole genome shotgun (WGS) entry which is preliminary data.</text>
</comment>
<dbReference type="EMBL" id="PQAP01000156">
    <property type="protein sequence ID" value="PWB70056.1"/>
    <property type="molecule type" value="Genomic_DNA"/>
</dbReference>
<dbReference type="InterPro" id="IPR046174">
    <property type="entry name" value="DUF6176"/>
</dbReference>
<dbReference type="Pfam" id="PF19673">
    <property type="entry name" value="DUF6176"/>
    <property type="match status" value="1"/>
</dbReference>